<proteinExistence type="predicted"/>
<dbReference type="InterPro" id="IPR021403">
    <property type="entry name" value="DUF3043"/>
</dbReference>
<sequence length="221" mass="24846">MWHTAPFGYARGVSPLFRRKPADLVEDATASVTEQTSVENRRKSYTPSKKELGVVTPKRVQPGRRVQEAVAAPANRKEALKQLRQRQRAERAEASEGMRNGDEKYLLARDRGPERSLVRDLVDSRRTVGSFFIAGAVVVMVGSLIRNEVVVLASNLLWALLALAVVVDSVLIARRIKRVIKERFPKTEQRLGSLYLYGIMRGLTFRRMRVPKPKVALGAKI</sequence>
<evidence type="ECO:0000313" key="3">
    <source>
        <dbReference type="EMBL" id="TWG23753.1"/>
    </source>
</evidence>
<keyword evidence="2" id="KW-0812">Transmembrane</keyword>
<feature type="region of interest" description="Disordered" evidence="1">
    <location>
        <begin position="28"/>
        <end position="54"/>
    </location>
</feature>
<evidence type="ECO:0000256" key="1">
    <source>
        <dbReference type="SAM" id="MobiDB-lite"/>
    </source>
</evidence>
<evidence type="ECO:0000256" key="2">
    <source>
        <dbReference type="SAM" id="Phobius"/>
    </source>
</evidence>
<keyword evidence="4" id="KW-1185">Reference proteome</keyword>
<evidence type="ECO:0000313" key="4">
    <source>
        <dbReference type="Proteomes" id="UP000320239"/>
    </source>
</evidence>
<reference evidence="3 4" key="1">
    <citation type="submission" date="2019-06" db="EMBL/GenBank/DDBJ databases">
        <title>Sequencing the genomes of 1000 actinobacteria strains.</title>
        <authorList>
            <person name="Klenk H.-P."/>
        </authorList>
    </citation>
    <scope>NUCLEOTIDE SEQUENCE [LARGE SCALE GENOMIC DNA]</scope>
    <source>
        <strain evidence="3 4">DSM 43866</strain>
    </source>
</reference>
<comment type="caution">
    <text evidence="3">The sequence shown here is derived from an EMBL/GenBank/DDBJ whole genome shotgun (WGS) entry which is preliminary data.</text>
</comment>
<dbReference type="EMBL" id="VIWY01000002">
    <property type="protein sequence ID" value="TWG23753.1"/>
    <property type="molecule type" value="Genomic_DNA"/>
</dbReference>
<dbReference type="AlphaFoldDB" id="A0A561WIU5"/>
<name>A0A561WIU5_ACTTI</name>
<keyword evidence="2" id="KW-1133">Transmembrane helix</keyword>
<feature type="transmembrane region" description="Helical" evidence="2">
    <location>
        <begin position="127"/>
        <end position="145"/>
    </location>
</feature>
<accession>A0A561WIU5</accession>
<dbReference type="Proteomes" id="UP000320239">
    <property type="component" value="Unassembled WGS sequence"/>
</dbReference>
<gene>
    <name evidence="3" type="ORF">FHX34_102304</name>
</gene>
<feature type="transmembrane region" description="Helical" evidence="2">
    <location>
        <begin position="151"/>
        <end position="173"/>
    </location>
</feature>
<dbReference type="Pfam" id="PF11241">
    <property type="entry name" value="DUF3043"/>
    <property type="match status" value="1"/>
</dbReference>
<protein>
    <submittedName>
        <fullName evidence="3">DUF3043 family protein</fullName>
    </submittedName>
</protein>
<keyword evidence="2" id="KW-0472">Membrane</keyword>
<organism evidence="3 4">
    <name type="scientific">Actinoplanes teichomyceticus</name>
    <dbReference type="NCBI Taxonomy" id="1867"/>
    <lineage>
        <taxon>Bacteria</taxon>
        <taxon>Bacillati</taxon>
        <taxon>Actinomycetota</taxon>
        <taxon>Actinomycetes</taxon>
        <taxon>Micromonosporales</taxon>
        <taxon>Micromonosporaceae</taxon>
        <taxon>Actinoplanes</taxon>
    </lineage>
</organism>